<dbReference type="InterPro" id="IPR003772">
    <property type="entry name" value="YceD"/>
</dbReference>
<organism evidence="1 2">
    <name type="scientific">Sulfitobacter geojensis</name>
    <dbReference type="NCBI Taxonomy" id="1342299"/>
    <lineage>
        <taxon>Bacteria</taxon>
        <taxon>Pseudomonadati</taxon>
        <taxon>Pseudomonadota</taxon>
        <taxon>Alphaproteobacteria</taxon>
        <taxon>Rhodobacterales</taxon>
        <taxon>Roseobacteraceae</taxon>
        <taxon>Sulfitobacter</taxon>
    </lineage>
</organism>
<dbReference type="EMBL" id="JAFBRM010000001">
    <property type="protein sequence ID" value="MBM1712405.1"/>
    <property type="molecule type" value="Genomic_DNA"/>
</dbReference>
<evidence type="ECO:0000313" key="2">
    <source>
        <dbReference type="Proteomes" id="UP000732193"/>
    </source>
</evidence>
<protein>
    <submittedName>
        <fullName evidence="1">DUF177 domain-containing protein</fullName>
    </submittedName>
</protein>
<dbReference type="Proteomes" id="UP000732193">
    <property type="component" value="Unassembled WGS sequence"/>
</dbReference>
<dbReference type="RefSeq" id="WP_203241119.1">
    <property type="nucleotide sequence ID" value="NZ_CANKZB010000001.1"/>
</dbReference>
<accession>A0AAE2VVC8</accession>
<comment type="caution">
    <text evidence="1">The sequence shown here is derived from an EMBL/GenBank/DDBJ whole genome shotgun (WGS) entry which is preliminary data.</text>
</comment>
<reference evidence="1 2" key="1">
    <citation type="submission" date="2021-01" db="EMBL/GenBank/DDBJ databases">
        <title>Diatom-associated Roseobacters Show Island Model of Population Structure.</title>
        <authorList>
            <person name="Qu L."/>
            <person name="Feng X."/>
            <person name="Chen Y."/>
            <person name="Li L."/>
            <person name="Wang X."/>
            <person name="Hu Z."/>
            <person name="Wang H."/>
            <person name="Luo H."/>
        </authorList>
    </citation>
    <scope>NUCLEOTIDE SEQUENCE [LARGE SCALE GENOMIC DNA]</scope>
    <source>
        <strain evidence="1 2">TR60-84</strain>
    </source>
</reference>
<dbReference type="Pfam" id="PF02620">
    <property type="entry name" value="YceD"/>
    <property type="match status" value="1"/>
</dbReference>
<dbReference type="AlphaFoldDB" id="A0AAE2VVC8"/>
<keyword evidence="2" id="KW-1185">Reference proteome</keyword>
<sequence>MAHLPPSDTALRVAELSQTAENSFSLRPDSEELKVIADELGFSSLRKLSFSGRIKPLAGSDWTLEGRLGATVVQPCVVTLEPVMTRIDVDVTRHFISTFAYPDEPEVEMPDDDTSEPLGSWIDPGVVMREALALAAPDYPRKDDAELGQLVYTKPGEAPMTDEDARPFAGLADLKSKLEKGGH</sequence>
<proteinExistence type="predicted"/>
<name>A0AAE2VVC8_9RHOB</name>
<gene>
    <name evidence="1" type="ORF">JQV55_02375</name>
</gene>
<evidence type="ECO:0000313" key="1">
    <source>
        <dbReference type="EMBL" id="MBM1712405.1"/>
    </source>
</evidence>